<dbReference type="CDD" id="cd07035">
    <property type="entry name" value="TPP_PYR_POX_like"/>
    <property type="match status" value="1"/>
</dbReference>
<comment type="pathway">
    <text evidence="1 12">Amino-acid biosynthesis; L-isoleucine biosynthesis; L-isoleucine from 2-oxobutanoate: step 1/4.</text>
</comment>
<evidence type="ECO:0000256" key="10">
    <source>
        <dbReference type="ARBA" id="ARBA00023304"/>
    </source>
</evidence>
<reference evidence="16 17" key="1">
    <citation type="submission" date="2021-03" db="EMBL/GenBank/DDBJ databases">
        <title>Antimicrobial resistance genes in bacteria isolated from Japanese honey, and their potential for conferring macrolide and lincosamide resistance in the American foulbrood pathogen Paenibacillus larvae.</title>
        <authorList>
            <person name="Okamoto M."/>
            <person name="Kumagai M."/>
            <person name="Kanamori H."/>
            <person name="Takamatsu D."/>
        </authorList>
    </citation>
    <scope>NUCLEOTIDE SEQUENCE [LARGE SCALE GENOMIC DNA]</scope>
    <source>
        <strain evidence="16 17">J42TS3</strain>
    </source>
</reference>
<dbReference type="InterPro" id="IPR029035">
    <property type="entry name" value="DHS-like_NAD/FAD-binding_dom"/>
</dbReference>
<comment type="pathway">
    <text evidence="2 12">Amino-acid biosynthesis; L-valine biosynthesis; L-valine from pyruvate: step 1/4.</text>
</comment>
<feature type="domain" description="Thiamine pyrophosphate enzyme central" evidence="13">
    <location>
        <begin position="214"/>
        <end position="348"/>
    </location>
</feature>
<dbReference type="Pfam" id="PF02775">
    <property type="entry name" value="TPP_enzyme_C"/>
    <property type="match status" value="1"/>
</dbReference>
<comment type="cofactor">
    <cofactor evidence="12">
        <name>Mg(2+)</name>
        <dbReference type="ChEBI" id="CHEBI:18420"/>
    </cofactor>
    <text evidence="12">Binds 1 Mg(2+) ion per subunit.</text>
</comment>
<accession>A0ABQ4MG23</accession>
<evidence type="ECO:0000256" key="5">
    <source>
        <dbReference type="ARBA" id="ARBA00022605"/>
    </source>
</evidence>
<dbReference type="InterPro" id="IPR012001">
    <property type="entry name" value="Thiamin_PyroP_enz_TPP-bd_dom"/>
</dbReference>
<dbReference type="InterPro" id="IPR012000">
    <property type="entry name" value="Thiamin_PyroP_enz_cen_dom"/>
</dbReference>
<dbReference type="SUPFAM" id="SSF52518">
    <property type="entry name" value="Thiamin diphosphate-binding fold (THDP-binding)"/>
    <property type="match status" value="2"/>
</dbReference>
<organism evidence="16 17">
    <name type="scientific">Paenibacillus vini</name>
    <dbReference type="NCBI Taxonomy" id="1476024"/>
    <lineage>
        <taxon>Bacteria</taxon>
        <taxon>Bacillati</taxon>
        <taxon>Bacillota</taxon>
        <taxon>Bacilli</taxon>
        <taxon>Bacillales</taxon>
        <taxon>Paenibacillaceae</taxon>
        <taxon>Paenibacillus</taxon>
    </lineage>
</organism>
<proteinExistence type="inferred from homology"/>
<evidence type="ECO:0000313" key="17">
    <source>
        <dbReference type="Proteomes" id="UP000679992"/>
    </source>
</evidence>
<dbReference type="EC" id="2.2.1.6" evidence="4 12"/>
<dbReference type="CDD" id="cd02015">
    <property type="entry name" value="TPP_AHAS"/>
    <property type="match status" value="1"/>
</dbReference>
<keyword evidence="8 12" id="KW-0460">Magnesium</keyword>
<dbReference type="Proteomes" id="UP000679992">
    <property type="component" value="Unassembled WGS sequence"/>
</dbReference>
<name>A0ABQ4MG23_9BACL</name>
<evidence type="ECO:0000313" key="16">
    <source>
        <dbReference type="EMBL" id="GIP54946.1"/>
    </source>
</evidence>
<dbReference type="InterPro" id="IPR039368">
    <property type="entry name" value="AHAS_TPP"/>
</dbReference>
<protein>
    <recommendedName>
        <fullName evidence="4 12">Acetolactate synthase</fullName>
        <ecNumber evidence="4 12">2.2.1.6</ecNumber>
    </recommendedName>
</protein>
<dbReference type="InterPro" id="IPR045229">
    <property type="entry name" value="TPP_enz"/>
</dbReference>
<dbReference type="Pfam" id="PF00205">
    <property type="entry name" value="TPP_enzyme_M"/>
    <property type="match status" value="1"/>
</dbReference>
<dbReference type="SUPFAM" id="SSF52467">
    <property type="entry name" value="DHS-like NAD/FAD-binding domain"/>
    <property type="match status" value="1"/>
</dbReference>
<dbReference type="InterPro" id="IPR012846">
    <property type="entry name" value="Acetolactate_synth_lsu"/>
</dbReference>
<keyword evidence="7 12" id="KW-0479">Metal-binding</keyword>
<comment type="cofactor">
    <cofactor evidence="12">
        <name>thiamine diphosphate</name>
        <dbReference type="ChEBI" id="CHEBI:58937"/>
    </cofactor>
    <text evidence="12">Binds 1 thiamine pyrophosphate per subunit.</text>
</comment>
<dbReference type="RefSeq" id="WP_211022060.1">
    <property type="nucleotide sequence ID" value="NZ_BOSL01000014.1"/>
</dbReference>
<comment type="caution">
    <text evidence="16">The sequence shown here is derived from an EMBL/GenBank/DDBJ whole genome shotgun (WGS) entry which is preliminary data.</text>
</comment>
<gene>
    <name evidence="16" type="primary">ilvB</name>
    <name evidence="16" type="ORF">J42TS3_39810</name>
</gene>
<evidence type="ECO:0000256" key="3">
    <source>
        <dbReference type="ARBA" id="ARBA00007812"/>
    </source>
</evidence>
<keyword evidence="10 12" id="KW-0100">Branched-chain amino acid biosynthesis</keyword>
<dbReference type="InterPro" id="IPR000399">
    <property type="entry name" value="TPP-bd_CS"/>
</dbReference>
<evidence type="ECO:0000256" key="7">
    <source>
        <dbReference type="ARBA" id="ARBA00022723"/>
    </source>
</evidence>
<dbReference type="NCBIfam" id="TIGR00118">
    <property type="entry name" value="acolac_lg"/>
    <property type="match status" value="1"/>
</dbReference>
<dbReference type="InterPro" id="IPR029061">
    <property type="entry name" value="THDP-binding"/>
</dbReference>
<keyword evidence="9 12" id="KW-0786">Thiamine pyrophosphate</keyword>
<dbReference type="InterPro" id="IPR011766">
    <property type="entry name" value="TPP_enzyme_TPP-bd"/>
</dbReference>
<dbReference type="EMBL" id="BOSL01000014">
    <property type="protein sequence ID" value="GIP54946.1"/>
    <property type="molecule type" value="Genomic_DNA"/>
</dbReference>
<evidence type="ECO:0000256" key="9">
    <source>
        <dbReference type="ARBA" id="ARBA00023052"/>
    </source>
</evidence>
<evidence type="ECO:0000256" key="2">
    <source>
        <dbReference type="ARBA" id="ARBA00005025"/>
    </source>
</evidence>
<evidence type="ECO:0000256" key="11">
    <source>
        <dbReference type="ARBA" id="ARBA00048670"/>
    </source>
</evidence>
<comment type="similarity">
    <text evidence="3 12">Belongs to the TPP enzyme family.</text>
</comment>
<evidence type="ECO:0000256" key="12">
    <source>
        <dbReference type="RuleBase" id="RU003591"/>
    </source>
</evidence>
<evidence type="ECO:0000259" key="15">
    <source>
        <dbReference type="Pfam" id="PF02776"/>
    </source>
</evidence>
<keyword evidence="5 12" id="KW-0028">Amino-acid biosynthesis</keyword>
<feature type="domain" description="Thiamine pyrophosphate enzyme N-terminal TPP-binding" evidence="15">
    <location>
        <begin position="25"/>
        <end position="139"/>
    </location>
</feature>
<sequence length="582" mass="63499">MSAQIPAVRSTEQLREKWMKPEVITGSEILLRSLLLEGVECVFGYPGGAVLYIYDALYGFTDFHHLLTRHEQGAIHAADGYARASGKVGVCIATSGPGATNTVTGIATAYMDSVPLVVITGNVVSSLIGTDAFQEADITGITMPITKHSYLVRDVEDLPRVIHEAFHIANTGRKGPVLIDIPKDVSANKTLFEPSQTINLRGYHPTVVPNRLQLDKLASAIKEAERPVILAGGGVVYSGGHEALLEFVNRTEIPITTTLLGLGAFPSGHELWMGMPGMHGTYTANQSIQQSDLLINIGARFDDRVTGRLDGFAPKAKIVHIDIDPAEIGKNVKTDIPIVGDVKTVLELLNPLVGRADKADEWRAQINQSKQDKPFKYKDSDTVLKPQWVIELLNDTTNGEAIVTTDVGQHQMWAAQYYKFNQPRSWITSGGLGTMGFGFPSAIGAQMAHPERLVISINGDGGMQMCAQELAICAINKIPVKVVVINNQVLGMVRQWQELIYENRYSHIDLAGSPDFVKLAEAYGVKGLRATNKEEAKKVWQEAMETPGPVLVEFVVDKGENVYPMVTQGSTIDQMLMGDDEQ</sequence>
<comment type="catalytic activity">
    <reaction evidence="11 12">
        <text>2 pyruvate + H(+) = (2S)-2-acetolactate + CO2</text>
        <dbReference type="Rhea" id="RHEA:25249"/>
        <dbReference type="ChEBI" id="CHEBI:15361"/>
        <dbReference type="ChEBI" id="CHEBI:15378"/>
        <dbReference type="ChEBI" id="CHEBI:16526"/>
        <dbReference type="ChEBI" id="CHEBI:58476"/>
        <dbReference type="EC" id="2.2.1.6"/>
    </reaction>
</comment>
<keyword evidence="17" id="KW-1185">Reference proteome</keyword>
<evidence type="ECO:0000256" key="8">
    <source>
        <dbReference type="ARBA" id="ARBA00022842"/>
    </source>
</evidence>
<evidence type="ECO:0000259" key="14">
    <source>
        <dbReference type="Pfam" id="PF02775"/>
    </source>
</evidence>
<dbReference type="Gene3D" id="3.40.50.970">
    <property type="match status" value="2"/>
</dbReference>
<dbReference type="PROSITE" id="PS00187">
    <property type="entry name" value="TPP_ENZYMES"/>
    <property type="match status" value="1"/>
</dbReference>
<dbReference type="PANTHER" id="PTHR18968">
    <property type="entry name" value="THIAMINE PYROPHOSPHATE ENZYMES"/>
    <property type="match status" value="1"/>
</dbReference>
<dbReference type="Pfam" id="PF02776">
    <property type="entry name" value="TPP_enzyme_N"/>
    <property type="match status" value="1"/>
</dbReference>
<evidence type="ECO:0000256" key="1">
    <source>
        <dbReference type="ARBA" id="ARBA00004974"/>
    </source>
</evidence>
<evidence type="ECO:0000256" key="4">
    <source>
        <dbReference type="ARBA" id="ARBA00013145"/>
    </source>
</evidence>
<evidence type="ECO:0000259" key="13">
    <source>
        <dbReference type="Pfam" id="PF00205"/>
    </source>
</evidence>
<evidence type="ECO:0000256" key="6">
    <source>
        <dbReference type="ARBA" id="ARBA00022679"/>
    </source>
</evidence>
<keyword evidence="6 12" id="KW-0808">Transferase</keyword>
<dbReference type="Gene3D" id="3.40.50.1220">
    <property type="entry name" value="TPP-binding domain"/>
    <property type="match status" value="1"/>
</dbReference>
<feature type="domain" description="Thiamine pyrophosphate enzyme TPP-binding" evidence="14">
    <location>
        <begin position="406"/>
        <end position="554"/>
    </location>
</feature>
<dbReference type="PANTHER" id="PTHR18968:SF13">
    <property type="entry name" value="ACETOLACTATE SYNTHASE CATALYTIC SUBUNIT, MITOCHONDRIAL"/>
    <property type="match status" value="1"/>
</dbReference>